<protein>
    <submittedName>
        <fullName evidence="4">Predicted protein</fullName>
    </submittedName>
</protein>
<dbReference type="AlphaFoldDB" id="B0DDT3"/>
<dbReference type="EMBL" id="DS547105">
    <property type="protein sequence ID" value="EDR07268.1"/>
    <property type="molecule type" value="Genomic_DNA"/>
</dbReference>
<dbReference type="Pfam" id="PF01285">
    <property type="entry name" value="TEA"/>
    <property type="match status" value="1"/>
</dbReference>
<evidence type="ECO:0000313" key="5">
    <source>
        <dbReference type="Proteomes" id="UP000001194"/>
    </source>
</evidence>
<dbReference type="OrthoDB" id="10006572at2759"/>
<dbReference type="HOGENOM" id="CLU_1250850_0_0_1"/>
<name>B0DDT3_LACBS</name>
<evidence type="ECO:0000313" key="4">
    <source>
        <dbReference type="EMBL" id="EDR07268.1"/>
    </source>
</evidence>
<accession>B0DDT3</accession>
<dbReference type="PROSITE" id="PS51088">
    <property type="entry name" value="TEA_2"/>
    <property type="match status" value="1"/>
</dbReference>
<feature type="DNA-binding region" description="TEA" evidence="2">
    <location>
        <begin position="33"/>
        <end position="108"/>
    </location>
</feature>
<dbReference type="RefSeq" id="XP_001882199.1">
    <property type="nucleotide sequence ID" value="XM_001882164.1"/>
</dbReference>
<evidence type="ECO:0000259" key="3">
    <source>
        <dbReference type="PROSITE" id="PS51088"/>
    </source>
</evidence>
<dbReference type="Gene3D" id="6.10.20.40">
    <property type="entry name" value="TEA/ATTS domain"/>
    <property type="match status" value="1"/>
</dbReference>
<dbReference type="SMART" id="SM00426">
    <property type="entry name" value="TEA"/>
    <property type="match status" value="1"/>
</dbReference>
<gene>
    <name evidence="4" type="ORF">LACBIDRAFT_299001</name>
</gene>
<dbReference type="InterPro" id="IPR000818">
    <property type="entry name" value="TEA/ATTS_dom"/>
</dbReference>
<dbReference type="GO" id="GO:0003700">
    <property type="term" value="F:DNA-binding transcription factor activity"/>
    <property type="evidence" value="ECO:0007669"/>
    <property type="project" value="InterPro"/>
</dbReference>
<organism evidence="5">
    <name type="scientific">Laccaria bicolor (strain S238N-H82 / ATCC MYA-4686)</name>
    <name type="common">Bicoloured deceiver</name>
    <name type="synonym">Laccaria laccata var. bicolor</name>
    <dbReference type="NCBI Taxonomy" id="486041"/>
    <lineage>
        <taxon>Eukaryota</taxon>
        <taxon>Fungi</taxon>
        <taxon>Dikarya</taxon>
        <taxon>Basidiomycota</taxon>
        <taxon>Agaricomycotina</taxon>
        <taxon>Agaricomycetes</taxon>
        <taxon>Agaricomycetidae</taxon>
        <taxon>Agaricales</taxon>
        <taxon>Agaricineae</taxon>
        <taxon>Hydnangiaceae</taxon>
        <taxon>Laccaria</taxon>
    </lineage>
</organism>
<proteinExistence type="inferred from homology"/>
<evidence type="ECO:0000256" key="2">
    <source>
        <dbReference type="PROSITE-ProRule" id="PRU00505"/>
    </source>
</evidence>
<feature type="domain" description="TEA" evidence="3">
    <location>
        <begin position="33"/>
        <end position="108"/>
    </location>
</feature>
<dbReference type="KEGG" id="lbc:LACBIDRAFT_299001"/>
<evidence type="ECO:0000256" key="1">
    <source>
        <dbReference type="ARBA" id="ARBA00008421"/>
    </source>
</evidence>
<sequence length="269" mass="30674">MDNRSLMAPGEYETLKSTTIHSSRTGRQTYKTSITNRTVWPDYLEDALLQALFSYRPTSTKTPRRQLRRFPNRNRYISQYIFSATGVKRSAKQVGSRLQQLRETCTDPTIYDLIVNKNISPATPPEEDLSDDPSTPPIANDIDTVPESELLTIPQYLHQDRFSFLFIPDQPTFELPISNQPTYDQSCPTLYYAPVSCDEPQLPPEFPNIPFEVPQYHDNLKKSLDLLYHPTPCYPSSIRPPPIAFYAPQIEDARSSSLAGAVHPLFSFP</sequence>
<dbReference type="InParanoid" id="B0DDT3"/>
<reference evidence="4 5" key="1">
    <citation type="journal article" date="2008" name="Nature">
        <title>The genome of Laccaria bicolor provides insights into mycorrhizal symbiosis.</title>
        <authorList>
            <person name="Martin F."/>
            <person name="Aerts A."/>
            <person name="Ahren D."/>
            <person name="Brun A."/>
            <person name="Danchin E.G.J."/>
            <person name="Duchaussoy F."/>
            <person name="Gibon J."/>
            <person name="Kohler A."/>
            <person name="Lindquist E."/>
            <person name="Pereda V."/>
            <person name="Salamov A."/>
            <person name="Shapiro H.J."/>
            <person name="Wuyts J."/>
            <person name="Blaudez D."/>
            <person name="Buee M."/>
            <person name="Brokstein P."/>
            <person name="Canbaeck B."/>
            <person name="Cohen D."/>
            <person name="Courty P.E."/>
            <person name="Coutinho P.M."/>
            <person name="Delaruelle C."/>
            <person name="Detter J.C."/>
            <person name="Deveau A."/>
            <person name="DiFazio S."/>
            <person name="Duplessis S."/>
            <person name="Fraissinet-Tachet L."/>
            <person name="Lucic E."/>
            <person name="Frey-Klett P."/>
            <person name="Fourrey C."/>
            <person name="Feussner I."/>
            <person name="Gay G."/>
            <person name="Grimwood J."/>
            <person name="Hoegger P.J."/>
            <person name="Jain P."/>
            <person name="Kilaru S."/>
            <person name="Labbe J."/>
            <person name="Lin Y.C."/>
            <person name="Legue V."/>
            <person name="Le Tacon F."/>
            <person name="Marmeisse R."/>
            <person name="Melayah D."/>
            <person name="Montanini B."/>
            <person name="Muratet M."/>
            <person name="Nehls U."/>
            <person name="Niculita-Hirzel H."/>
            <person name="Oudot-Le Secq M.P."/>
            <person name="Peter M."/>
            <person name="Quesneville H."/>
            <person name="Rajashekar B."/>
            <person name="Reich M."/>
            <person name="Rouhier N."/>
            <person name="Schmutz J."/>
            <person name="Yin T."/>
            <person name="Chalot M."/>
            <person name="Henrissat B."/>
            <person name="Kuees U."/>
            <person name="Lucas S."/>
            <person name="Van de Peer Y."/>
            <person name="Podila G.K."/>
            <person name="Polle A."/>
            <person name="Pukkila P.J."/>
            <person name="Richardson P.M."/>
            <person name="Rouze P."/>
            <person name="Sanders I.R."/>
            <person name="Stajich J.E."/>
            <person name="Tunlid A."/>
            <person name="Tuskan G."/>
            <person name="Grigoriev I.V."/>
        </authorList>
    </citation>
    <scope>NUCLEOTIDE SEQUENCE [LARGE SCALE GENOMIC DNA]</scope>
    <source>
        <strain evidence="5">S238N-H82 / ATCC MYA-4686</strain>
    </source>
</reference>
<keyword evidence="5" id="KW-1185">Reference proteome</keyword>
<dbReference type="Proteomes" id="UP000001194">
    <property type="component" value="Unassembled WGS sequence"/>
</dbReference>
<dbReference type="InterPro" id="IPR038096">
    <property type="entry name" value="TEA/ATTS_sf"/>
</dbReference>
<comment type="similarity">
    <text evidence="1">Belongs to the TEC1 family.</text>
</comment>
<dbReference type="GeneID" id="6077737"/>